<keyword evidence="3" id="KW-1185">Reference proteome</keyword>
<organism evidence="2 3">
    <name type="scientific">Pelagimonas phthalicica</name>
    <dbReference type="NCBI Taxonomy" id="1037362"/>
    <lineage>
        <taxon>Bacteria</taxon>
        <taxon>Pseudomonadati</taxon>
        <taxon>Pseudomonadota</taxon>
        <taxon>Alphaproteobacteria</taxon>
        <taxon>Rhodobacterales</taxon>
        <taxon>Roseobacteraceae</taxon>
        <taxon>Pelagimonas</taxon>
    </lineage>
</organism>
<dbReference type="PANTHER" id="PTHR43194:SF2">
    <property type="entry name" value="PEROXISOMAL MEMBRANE PROTEIN LPX1"/>
    <property type="match status" value="1"/>
</dbReference>
<dbReference type="Pfam" id="PF12146">
    <property type="entry name" value="Hydrolase_4"/>
    <property type="match status" value="1"/>
</dbReference>
<reference evidence="3" key="1">
    <citation type="submission" date="2017-05" db="EMBL/GenBank/DDBJ databases">
        <authorList>
            <person name="Rodrigo-Torres L."/>
            <person name="Arahal R. D."/>
            <person name="Lucena T."/>
        </authorList>
    </citation>
    <scope>NUCLEOTIDE SEQUENCE [LARGE SCALE GENOMIC DNA]</scope>
    <source>
        <strain evidence="3">CECT 8649</strain>
    </source>
</reference>
<name>A0A238JH59_9RHOB</name>
<dbReference type="SUPFAM" id="SSF53474">
    <property type="entry name" value="alpha/beta-Hydrolases"/>
    <property type="match status" value="1"/>
</dbReference>
<dbReference type="RefSeq" id="WP_099248360.1">
    <property type="nucleotide sequence ID" value="NZ_FXXP01000003.1"/>
</dbReference>
<dbReference type="Gene3D" id="3.40.50.1820">
    <property type="entry name" value="alpha/beta hydrolase"/>
    <property type="match status" value="1"/>
</dbReference>
<feature type="domain" description="Serine aminopeptidase S33" evidence="1">
    <location>
        <begin position="56"/>
        <end position="281"/>
    </location>
</feature>
<dbReference type="AlphaFoldDB" id="A0A238JH59"/>
<dbReference type="OrthoDB" id="7267294at2"/>
<evidence type="ECO:0000313" key="2">
    <source>
        <dbReference type="EMBL" id="SMX29785.1"/>
    </source>
</evidence>
<dbReference type="InterPro" id="IPR050228">
    <property type="entry name" value="Carboxylesterase_BioH"/>
</dbReference>
<dbReference type="InterPro" id="IPR000073">
    <property type="entry name" value="AB_hydrolase_1"/>
</dbReference>
<dbReference type="GO" id="GO:0102296">
    <property type="term" value="F:4,5-9,10-diseco-3-hydroxy-5,9,17-trioxoandrosta-1(10),2-diene-4-oate hydrolase activity"/>
    <property type="evidence" value="ECO:0007669"/>
    <property type="project" value="UniProtKB-EC"/>
</dbReference>
<dbReference type="InterPro" id="IPR022742">
    <property type="entry name" value="Hydrolase_4"/>
</dbReference>
<dbReference type="InterPro" id="IPR029058">
    <property type="entry name" value="AB_hydrolase_fold"/>
</dbReference>
<sequence length="298" mass="32544">MSWLALIAGAGVLSAAALPIYQEAKRSPTPDASPKAKLSRGETYYRWYGPDNGPVAVCVHGLSTPSIAYHEFAQNMALLGFRVLVYDLYGRGASDAPRGRQTPAFFERQLLDLLADQGLDRDITLIGYSMGGSIAAHVAAENPERFREVVLLAPAGMGEELGRMARLCARVPVLGDWLFSLLYPQHLLAGIKSDSSAPPAVLRHQEAELQRRGFIRSVLSSLRGTLNRPLEKTHRKLAETGLPVTAVWGQVDTVIPLRSMGTLVQWNRNAHQIVIDGAGHGLPYTHALDVVEHLLDEE</sequence>
<evidence type="ECO:0000313" key="3">
    <source>
        <dbReference type="Proteomes" id="UP000225972"/>
    </source>
</evidence>
<accession>A0A238JH59</accession>
<dbReference type="EMBL" id="FXXP01000003">
    <property type="protein sequence ID" value="SMX29785.1"/>
    <property type="molecule type" value="Genomic_DNA"/>
</dbReference>
<dbReference type="PANTHER" id="PTHR43194">
    <property type="entry name" value="HYDROLASE ALPHA/BETA FOLD FAMILY"/>
    <property type="match status" value="1"/>
</dbReference>
<evidence type="ECO:0000259" key="1">
    <source>
        <dbReference type="Pfam" id="PF12146"/>
    </source>
</evidence>
<dbReference type="PRINTS" id="PR00111">
    <property type="entry name" value="ABHYDROLASE"/>
</dbReference>
<dbReference type="EC" id="3.7.1.17" evidence="2"/>
<keyword evidence="2" id="KW-0378">Hydrolase</keyword>
<gene>
    <name evidence="2" type="primary">hsaD</name>
    <name evidence="2" type="ORF">TRP8649_03924</name>
</gene>
<proteinExistence type="predicted"/>
<protein>
    <submittedName>
        <fullName evidence="2">4,5:9,10-diseco-3-hydroxy-5,9, 17-trioxoandrosta-1(10),2-diene-4-oate hydrolase</fullName>
        <ecNumber evidence="2">3.7.1.17</ecNumber>
    </submittedName>
</protein>
<dbReference type="Proteomes" id="UP000225972">
    <property type="component" value="Unassembled WGS sequence"/>
</dbReference>